<organism evidence="1">
    <name type="scientific">Arundo donax</name>
    <name type="common">Giant reed</name>
    <name type="synonym">Donax arundinaceus</name>
    <dbReference type="NCBI Taxonomy" id="35708"/>
    <lineage>
        <taxon>Eukaryota</taxon>
        <taxon>Viridiplantae</taxon>
        <taxon>Streptophyta</taxon>
        <taxon>Embryophyta</taxon>
        <taxon>Tracheophyta</taxon>
        <taxon>Spermatophyta</taxon>
        <taxon>Magnoliopsida</taxon>
        <taxon>Liliopsida</taxon>
        <taxon>Poales</taxon>
        <taxon>Poaceae</taxon>
        <taxon>PACMAD clade</taxon>
        <taxon>Arundinoideae</taxon>
        <taxon>Arundineae</taxon>
        <taxon>Arundo</taxon>
    </lineage>
</organism>
<dbReference type="EMBL" id="GBRH01231777">
    <property type="protein sequence ID" value="JAD66118.1"/>
    <property type="molecule type" value="Transcribed_RNA"/>
</dbReference>
<proteinExistence type="predicted"/>
<reference evidence="1" key="2">
    <citation type="journal article" date="2015" name="Data Brief">
        <title>Shoot transcriptome of the giant reed, Arundo donax.</title>
        <authorList>
            <person name="Barrero R.A."/>
            <person name="Guerrero F.D."/>
            <person name="Moolhuijzen P."/>
            <person name="Goolsby J.A."/>
            <person name="Tidwell J."/>
            <person name="Bellgard S.E."/>
            <person name="Bellgard M.I."/>
        </authorList>
    </citation>
    <scope>NUCLEOTIDE SEQUENCE</scope>
    <source>
        <tissue evidence="1">Shoot tissue taken approximately 20 cm above the soil surface</tissue>
    </source>
</reference>
<reference evidence="1" key="1">
    <citation type="submission" date="2014-09" db="EMBL/GenBank/DDBJ databases">
        <authorList>
            <person name="Magalhaes I.L.F."/>
            <person name="Oliveira U."/>
            <person name="Santos F.R."/>
            <person name="Vidigal T.H.D.A."/>
            <person name="Brescovit A.D."/>
            <person name="Santos A.J."/>
        </authorList>
    </citation>
    <scope>NUCLEOTIDE SEQUENCE</scope>
    <source>
        <tissue evidence="1">Shoot tissue taken approximately 20 cm above the soil surface</tissue>
    </source>
</reference>
<evidence type="ECO:0000313" key="1">
    <source>
        <dbReference type="EMBL" id="JAD66118.1"/>
    </source>
</evidence>
<name>A0A0A9BVB7_ARUDO</name>
<sequence>MGSFLVWFVPVKWTFFRRVTGLCASLRSLLGLKLLAV</sequence>
<dbReference type="AlphaFoldDB" id="A0A0A9BVB7"/>
<accession>A0A0A9BVB7</accession>
<protein>
    <submittedName>
        <fullName evidence="1">Uncharacterized protein</fullName>
    </submittedName>
</protein>